<comment type="similarity">
    <text evidence="1">Belongs to the cytochrome P450 family.</text>
</comment>
<dbReference type="InterPro" id="IPR050182">
    <property type="entry name" value="Cytochrome_P450_fam2"/>
</dbReference>
<dbReference type="PANTHER" id="PTHR24300">
    <property type="entry name" value="CYTOCHROME P450 508A4-RELATED"/>
    <property type="match status" value="1"/>
</dbReference>
<evidence type="ECO:0000313" key="5">
    <source>
        <dbReference type="EMBL" id="KAJ8298464.1"/>
    </source>
</evidence>
<name>A0ABQ9DZG9_TEGGR</name>
<dbReference type="Pfam" id="PF00067">
    <property type="entry name" value="p450"/>
    <property type="match status" value="1"/>
</dbReference>
<keyword evidence="4" id="KW-1133">Transmembrane helix</keyword>
<evidence type="ECO:0000256" key="3">
    <source>
        <dbReference type="ARBA" id="ARBA00023004"/>
    </source>
</evidence>
<proteinExistence type="inferred from homology"/>
<feature type="transmembrane region" description="Helical" evidence="4">
    <location>
        <begin position="6"/>
        <end position="27"/>
    </location>
</feature>
<comment type="caution">
    <text evidence="5">The sequence shown here is derived from an EMBL/GenBank/DDBJ whole genome shotgun (WGS) entry which is preliminary data.</text>
</comment>
<keyword evidence="2" id="KW-0479">Metal-binding</keyword>
<dbReference type="InterPro" id="IPR001128">
    <property type="entry name" value="Cyt_P450"/>
</dbReference>
<evidence type="ECO:0000313" key="6">
    <source>
        <dbReference type="Proteomes" id="UP001217089"/>
    </source>
</evidence>
<keyword evidence="4" id="KW-0812">Transmembrane</keyword>
<dbReference type="SUPFAM" id="SSF48264">
    <property type="entry name" value="Cytochrome P450"/>
    <property type="match status" value="1"/>
</dbReference>
<dbReference type="Gene3D" id="1.10.630.10">
    <property type="entry name" value="Cytochrome P450"/>
    <property type="match status" value="1"/>
</dbReference>
<dbReference type="EMBL" id="JARBDR010000923">
    <property type="protein sequence ID" value="KAJ8298464.1"/>
    <property type="molecule type" value="Genomic_DNA"/>
</dbReference>
<dbReference type="PANTHER" id="PTHR24300:SF404">
    <property type="entry name" value="CYTOCHROME P450 2D6-LIKE"/>
    <property type="match status" value="1"/>
</dbReference>
<dbReference type="PRINTS" id="PR00463">
    <property type="entry name" value="EP450I"/>
</dbReference>
<dbReference type="InterPro" id="IPR002401">
    <property type="entry name" value="Cyt_P450_E_grp-I"/>
</dbReference>
<keyword evidence="6" id="KW-1185">Reference proteome</keyword>
<protein>
    <recommendedName>
        <fullName evidence="7">Cytochrome P450</fullName>
    </recommendedName>
</protein>
<evidence type="ECO:0000256" key="2">
    <source>
        <dbReference type="ARBA" id="ARBA00022723"/>
    </source>
</evidence>
<evidence type="ECO:0008006" key="7">
    <source>
        <dbReference type="Google" id="ProtNLM"/>
    </source>
</evidence>
<evidence type="ECO:0000256" key="1">
    <source>
        <dbReference type="ARBA" id="ARBA00010617"/>
    </source>
</evidence>
<accession>A0ABQ9DZG9</accession>
<keyword evidence="3" id="KW-0408">Iron</keyword>
<evidence type="ECO:0000256" key="4">
    <source>
        <dbReference type="SAM" id="Phobius"/>
    </source>
</evidence>
<dbReference type="Proteomes" id="UP001217089">
    <property type="component" value="Unassembled WGS sequence"/>
</dbReference>
<dbReference type="InterPro" id="IPR036396">
    <property type="entry name" value="Cyt_P450_sf"/>
</dbReference>
<keyword evidence="4" id="KW-0472">Membrane</keyword>
<gene>
    <name evidence="5" type="ORF">KUTeg_024995</name>
</gene>
<reference evidence="5 6" key="1">
    <citation type="submission" date="2022-12" db="EMBL/GenBank/DDBJ databases">
        <title>Chromosome-level genome of Tegillarca granosa.</title>
        <authorList>
            <person name="Kim J."/>
        </authorList>
    </citation>
    <scope>NUCLEOTIDE SEQUENCE [LARGE SCALE GENOMIC DNA]</scope>
    <source>
        <strain evidence="5">Teg-2019</strain>
        <tissue evidence="5">Adductor muscle</tissue>
    </source>
</reference>
<sequence length="240" mass="27818">MIVFDILLTNGVLTVFLIVILVTLLWLNIRRPSDLPPGPTIYVPGLGNMLELNPQNLLQKLRDYRKQYGDVFSLKMGSKWWIILNGYDVIHAALVKNADVFSSRPDTFIVKELANYRGIAFSSGNIWKEHRTFALTKLRSFGFGKRSIETNISEEVEVLLQFFDDQKGNAFDIYDIVKRNSKMLENFVEEVIKEHKETFEENNIRDYIDAFLVERSRRLGDDENTFTGRSSNFPRITNLN</sequence>
<organism evidence="5 6">
    <name type="scientific">Tegillarca granosa</name>
    <name type="common">Malaysian cockle</name>
    <name type="synonym">Anadara granosa</name>
    <dbReference type="NCBI Taxonomy" id="220873"/>
    <lineage>
        <taxon>Eukaryota</taxon>
        <taxon>Metazoa</taxon>
        <taxon>Spiralia</taxon>
        <taxon>Lophotrochozoa</taxon>
        <taxon>Mollusca</taxon>
        <taxon>Bivalvia</taxon>
        <taxon>Autobranchia</taxon>
        <taxon>Pteriomorphia</taxon>
        <taxon>Arcoida</taxon>
        <taxon>Arcoidea</taxon>
        <taxon>Arcidae</taxon>
        <taxon>Tegillarca</taxon>
    </lineage>
</organism>